<accession>A0A7T3BMQ5</accession>
<dbReference type="EMBL" id="CP065726">
    <property type="protein sequence ID" value="QPT38569.1"/>
    <property type="molecule type" value="Genomic_DNA"/>
</dbReference>
<organism evidence="1 2">
    <name type="scientific">Neisseria cinerea</name>
    <dbReference type="NCBI Taxonomy" id="483"/>
    <lineage>
        <taxon>Bacteria</taxon>
        <taxon>Pseudomonadati</taxon>
        <taxon>Pseudomonadota</taxon>
        <taxon>Betaproteobacteria</taxon>
        <taxon>Neisseriales</taxon>
        <taxon>Neisseriaceae</taxon>
        <taxon>Neisseria</taxon>
    </lineage>
</organism>
<keyword evidence="2" id="KW-1185">Reference proteome</keyword>
<dbReference type="RefSeq" id="WP_167395542.1">
    <property type="nucleotide sequence ID" value="NZ_CAURLF010000001.1"/>
</dbReference>
<dbReference type="AlphaFoldDB" id="A0A7T3BMQ5"/>
<reference evidence="1 2" key="1">
    <citation type="submission" date="2020-12" db="EMBL/GenBank/DDBJ databases">
        <title>FDA dAtabase for Regulatory Grade micrObial Sequences (FDA-ARGOS): Supporting development and validation of Infectious Disease Dx tests.</title>
        <authorList>
            <person name="Sproer C."/>
            <person name="Gronow S."/>
            <person name="Severitt S."/>
            <person name="Schroder I."/>
            <person name="Tallon L."/>
            <person name="Sadzewicz L."/>
            <person name="Zhao X."/>
            <person name="Boylan J."/>
            <person name="Ott S."/>
            <person name="Bowen H."/>
            <person name="Vavikolanu K."/>
            <person name="Mehta A."/>
            <person name="Aluvathingal J."/>
            <person name="Nadendla S."/>
            <person name="Lowell S."/>
            <person name="Myers T."/>
            <person name="Yan Y."/>
            <person name="Sichtig H."/>
        </authorList>
    </citation>
    <scope>NUCLEOTIDE SEQUENCE [LARGE SCALE GENOMIC DNA]</scope>
    <source>
        <strain evidence="1 2">FDAARGOS_871</strain>
    </source>
</reference>
<gene>
    <name evidence="1" type="ORF">I6G28_03260</name>
</gene>
<evidence type="ECO:0000313" key="1">
    <source>
        <dbReference type="EMBL" id="QPT38569.1"/>
    </source>
</evidence>
<name>A0A7T3BMQ5_NEICI</name>
<proteinExistence type="predicted"/>
<dbReference type="Proteomes" id="UP000594865">
    <property type="component" value="Chromosome"/>
</dbReference>
<evidence type="ECO:0000313" key="2">
    <source>
        <dbReference type="Proteomes" id="UP000594865"/>
    </source>
</evidence>
<dbReference type="GeneID" id="84022163"/>
<sequence>MPSEENHVPSKPLKIRVTGSGNAYFTFGVLSQKTKSKTMPFDPSGGTNLIRL</sequence>
<protein>
    <submittedName>
        <fullName evidence="1">Uncharacterized protein</fullName>
    </submittedName>
</protein>